<evidence type="ECO:0000313" key="2">
    <source>
        <dbReference type="EMBL" id="HIS64759.1"/>
    </source>
</evidence>
<reference evidence="2" key="2">
    <citation type="journal article" date="2021" name="PeerJ">
        <title>Extensive microbial diversity within the chicken gut microbiome revealed by metagenomics and culture.</title>
        <authorList>
            <person name="Gilroy R."/>
            <person name="Ravi A."/>
            <person name="Getino M."/>
            <person name="Pursley I."/>
            <person name="Horton D.L."/>
            <person name="Alikhan N.F."/>
            <person name="Baker D."/>
            <person name="Gharbi K."/>
            <person name="Hall N."/>
            <person name="Watson M."/>
            <person name="Adriaenssens E.M."/>
            <person name="Foster-Nyarko E."/>
            <person name="Jarju S."/>
            <person name="Secka A."/>
            <person name="Antonio M."/>
            <person name="Oren A."/>
            <person name="Chaudhuri R.R."/>
            <person name="La Ragione R."/>
            <person name="Hildebrand F."/>
            <person name="Pallen M.J."/>
        </authorList>
    </citation>
    <scope>NUCLEOTIDE SEQUENCE</scope>
    <source>
        <strain evidence="2">ChiBcec16-1751</strain>
    </source>
</reference>
<dbReference type="Proteomes" id="UP000886741">
    <property type="component" value="Unassembled WGS sequence"/>
</dbReference>
<sequence>MKRLEAVRCHPIFQREYGQLWAAEADRQFCRHSMEHLLDVARILYILGLEDGADLSKEVLYAAALLHDVGRQEQSTTGTPHEIAGARLAGEILRDCGFSETETAAIQQAILSHRKTGAEDWLCRSLYRADKASRACYACSAEADCNWPPEKKNLQILY</sequence>
<dbReference type="SUPFAM" id="SSF109604">
    <property type="entry name" value="HD-domain/PDEase-like"/>
    <property type="match status" value="1"/>
</dbReference>
<gene>
    <name evidence="2" type="ORF">IAA83_05240</name>
</gene>
<dbReference type="EMBL" id="DVJJ01000079">
    <property type="protein sequence ID" value="HIS64759.1"/>
    <property type="molecule type" value="Genomic_DNA"/>
</dbReference>
<organism evidence="2 3">
    <name type="scientific">Candidatus Avoscillospira avistercoris</name>
    <dbReference type="NCBI Taxonomy" id="2840707"/>
    <lineage>
        <taxon>Bacteria</taxon>
        <taxon>Bacillati</taxon>
        <taxon>Bacillota</taxon>
        <taxon>Clostridia</taxon>
        <taxon>Eubacteriales</taxon>
        <taxon>Oscillospiraceae</taxon>
        <taxon>Oscillospiraceae incertae sedis</taxon>
        <taxon>Candidatus Avoscillospira</taxon>
    </lineage>
</organism>
<reference evidence="2" key="1">
    <citation type="submission" date="2020-10" db="EMBL/GenBank/DDBJ databases">
        <authorList>
            <person name="Gilroy R."/>
        </authorList>
    </citation>
    <scope>NUCLEOTIDE SEQUENCE</scope>
    <source>
        <strain evidence="2">ChiBcec16-1751</strain>
    </source>
</reference>
<evidence type="ECO:0000313" key="3">
    <source>
        <dbReference type="Proteomes" id="UP000886741"/>
    </source>
</evidence>
<feature type="domain" description="HD/PDEase" evidence="1">
    <location>
        <begin position="29"/>
        <end position="144"/>
    </location>
</feature>
<dbReference type="Pfam" id="PF01966">
    <property type="entry name" value="HD"/>
    <property type="match status" value="1"/>
</dbReference>
<dbReference type="SMART" id="SM00471">
    <property type="entry name" value="HDc"/>
    <property type="match status" value="1"/>
</dbReference>
<dbReference type="InterPro" id="IPR003607">
    <property type="entry name" value="HD/PDEase_dom"/>
</dbReference>
<dbReference type="Gene3D" id="1.10.3210.10">
    <property type="entry name" value="Hypothetical protein af1432"/>
    <property type="match status" value="1"/>
</dbReference>
<dbReference type="InterPro" id="IPR006674">
    <property type="entry name" value="HD_domain"/>
</dbReference>
<evidence type="ECO:0000259" key="1">
    <source>
        <dbReference type="SMART" id="SM00471"/>
    </source>
</evidence>
<name>A0A9D1F9L3_9FIRM</name>
<protein>
    <submittedName>
        <fullName evidence="2">HD domain-containing protein</fullName>
    </submittedName>
</protein>
<proteinExistence type="predicted"/>
<accession>A0A9D1F9L3</accession>
<dbReference type="AlphaFoldDB" id="A0A9D1F9L3"/>
<comment type="caution">
    <text evidence="2">The sequence shown here is derived from an EMBL/GenBank/DDBJ whole genome shotgun (WGS) entry which is preliminary data.</text>
</comment>